<dbReference type="InterPro" id="IPR003593">
    <property type="entry name" value="AAA+_ATPase"/>
</dbReference>
<keyword evidence="2" id="KW-0547">Nucleotide-binding</keyword>
<evidence type="ECO:0000313" key="6">
    <source>
        <dbReference type="Proteomes" id="UP000256388"/>
    </source>
</evidence>
<evidence type="ECO:0000313" key="5">
    <source>
        <dbReference type="EMBL" id="REG11489.1"/>
    </source>
</evidence>
<dbReference type="SMART" id="SM00382">
    <property type="entry name" value="AAA"/>
    <property type="match status" value="1"/>
</dbReference>
<feature type="domain" description="ABC transporter" evidence="4">
    <location>
        <begin position="8"/>
        <end position="237"/>
    </location>
</feature>
<keyword evidence="3 5" id="KW-0067">ATP-binding</keyword>
<dbReference type="PANTHER" id="PTHR43038:SF3">
    <property type="entry name" value="ABC TRANSPORTER G FAMILY MEMBER 20 ISOFORM X1"/>
    <property type="match status" value="1"/>
</dbReference>
<dbReference type="EMBL" id="QUMS01000001">
    <property type="protein sequence ID" value="REG11489.1"/>
    <property type="molecule type" value="Genomic_DNA"/>
</dbReference>
<dbReference type="RefSeq" id="WP_116224619.1">
    <property type="nucleotide sequence ID" value="NZ_AP018437.1"/>
</dbReference>
<dbReference type="InterPro" id="IPR025302">
    <property type="entry name" value="DrrA1/2-like_C"/>
</dbReference>
<evidence type="ECO:0000256" key="1">
    <source>
        <dbReference type="ARBA" id="ARBA00022448"/>
    </source>
</evidence>
<reference evidence="5 6" key="1">
    <citation type="submission" date="2018-08" db="EMBL/GenBank/DDBJ databases">
        <title>Genomic Encyclopedia of Type Strains, Phase IV (KMG-IV): sequencing the most valuable type-strain genomes for metagenomic binning, comparative biology and taxonomic classification.</title>
        <authorList>
            <person name="Goeker M."/>
        </authorList>
    </citation>
    <scope>NUCLEOTIDE SEQUENCE [LARGE SCALE GENOMIC DNA]</scope>
    <source>
        <strain evidence="5 6">DSM 23923</strain>
    </source>
</reference>
<dbReference type="Gene3D" id="3.40.50.300">
    <property type="entry name" value="P-loop containing nucleotide triphosphate hydrolases"/>
    <property type="match status" value="1"/>
</dbReference>
<dbReference type="Pfam" id="PF13732">
    <property type="entry name" value="DrrA1-3_C"/>
    <property type="match status" value="1"/>
</dbReference>
<sequence>MNHYENAIETFGLTKKFGDFTAVNSVDFYIPKGEIFGLLGPNGAGKTTTIRMLCGIIAPSEGKGFVLGWDIAQDAESIKQNIGYMSQKFSLYHDLTCRENIRFYASIYRVPADEQSARVESLIDELGLREIANEQVRELPGGWRQRVALACAVVHNPPMLFLDEPTAGVDPIARREFWDFIYGLAGQGVSILATTHYMDEAEFCNKVGMMYNGRLIKIASPDTIKSEVPGFLLSIECNRPGKAEKFLRSQSNVLEVSLHGAQLHALLAKEEIKNAILKGLKKEGVEVMHYEFIQPSLEDVFISMIEEQASEEISE</sequence>
<comment type="caution">
    <text evidence="5">The sequence shown here is derived from an EMBL/GenBank/DDBJ whole genome shotgun (WGS) entry which is preliminary data.</text>
</comment>
<accession>A0A347ZRM5</accession>
<evidence type="ECO:0000256" key="2">
    <source>
        <dbReference type="ARBA" id="ARBA00022741"/>
    </source>
</evidence>
<dbReference type="InterPro" id="IPR027417">
    <property type="entry name" value="P-loop_NTPase"/>
</dbReference>
<proteinExistence type="predicted"/>
<dbReference type="PROSITE" id="PS50893">
    <property type="entry name" value="ABC_TRANSPORTER_2"/>
    <property type="match status" value="1"/>
</dbReference>
<keyword evidence="1" id="KW-0813">Transport</keyword>
<dbReference type="PANTHER" id="PTHR43038">
    <property type="entry name" value="ATP-BINDING CASSETTE, SUB-FAMILY H, MEMBER 1"/>
    <property type="match status" value="1"/>
</dbReference>
<dbReference type="GO" id="GO:0005524">
    <property type="term" value="F:ATP binding"/>
    <property type="evidence" value="ECO:0007669"/>
    <property type="project" value="UniProtKB-KW"/>
</dbReference>
<dbReference type="SUPFAM" id="SSF52540">
    <property type="entry name" value="P-loop containing nucleoside triphosphate hydrolases"/>
    <property type="match status" value="1"/>
</dbReference>
<dbReference type="OrthoDB" id="9804819at2"/>
<dbReference type="InterPro" id="IPR003439">
    <property type="entry name" value="ABC_transporter-like_ATP-bd"/>
</dbReference>
<organism evidence="5 6">
    <name type="scientific">Pelolinea submarina</name>
    <dbReference type="NCBI Taxonomy" id="913107"/>
    <lineage>
        <taxon>Bacteria</taxon>
        <taxon>Bacillati</taxon>
        <taxon>Chloroflexota</taxon>
        <taxon>Anaerolineae</taxon>
        <taxon>Anaerolineales</taxon>
        <taxon>Anaerolineaceae</taxon>
        <taxon>Pelolinea</taxon>
    </lineage>
</organism>
<dbReference type="Pfam" id="PF00005">
    <property type="entry name" value="ABC_tran"/>
    <property type="match status" value="1"/>
</dbReference>
<dbReference type="GO" id="GO:0016887">
    <property type="term" value="F:ATP hydrolysis activity"/>
    <property type="evidence" value="ECO:0007669"/>
    <property type="project" value="InterPro"/>
</dbReference>
<dbReference type="Proteomes" id="UP000256388">
    <property type="component" value="Unassembled WGS sequence"/>
</dbReference>
<gene>
    <name evidence="5" type="ORF">DFR64_1378</name>
</gene>
<evidence type="ECO:0000256" key="3">
    <source>
        <dbReference type="ARBA" id="ARBA00022840"/>
    </source>
</evidence>
<evidence type="ECO:0000259" key="4">
    <source>
        <dbReference type="PROSITE" id="PS50893"/>
    </source>
</evidence>
<name>A0A347ZRM5_9CHLR</name>
<keyword evidence="6" id="KW-1185">Reference proteome</keyword>
<protein>
    <submittedName>
        <fullName evidence="5">ABC-2 type transport system ATP-binding protein</fullName>
    </submittedName>
</protein>
<dbReference type="AlphaFoldDB" id="A0A347ZRM5"/>